<dbReference type="PANTHER" id="PTHR31566">
    <property type="entry name" value="CYTOCHROME C BIOGENESIS PROTEIN CCS1, CHLOROPLASTIC"/>
    <property type="match status" value="1"/>
</dbReference>
<feature type="region of interest" description="Disordered" evidence="6">
    <location>
        <begin position="533"/>
        <end position="556"/>
    </location>
</feature>
<keyword evidence="2 7" id="KW-0812">Transmembrane</keyword>
<protein>
    <submittedName>
        <fullName evidence="9">Cytochrome C biogenesis protein ResB</fullName>
    </submittedName>
</protein>
<evidence type="ECO:0000313" key="10">
    <source>
        <dbReference type="Proteomes" id="UP000251577"/>
    </source>
</evidence>
<accession>A0A364V5F8</accession>
<evidence type="ECO:0000256" key="7">
    <source>
        <dbReference type="SAM" id="Phobius"/>
    </source>
</evidence>
<keyword evidence="3" id="KW-0201">Cytochrome c-type biogenesis</keyword>
<comment type="caution">
    <text evidence="9">The sequence shown here is derived from an EMBL/GenBank/DDBJ whole genome shotgun (WGS) entry which is preliminary data.</text>
</comment>
<evidence type="ECO:0000259" key="8">
    <source>
        <dbReference type="Pfam" id="PF05140"/>
    </source>
</evidence>
<dbReference type="PANTHER" id="PTHR31566:SF0">
    <property type="entry name" value="CYTOCHROME C BIOGENESIS PROTEIN CCS1, CHLOROPLASTIC"/>
    <property type="match status" value="1"/>
</dbReference>
<feature type="transmembrane region" description="Helical" evidence="7">
    <location>
        <begin position="76"/>
        <end position="94"/>
    </location>
</feature>
<name>A0A364V5F8_9CORY</name>
<evidence type="ECO:0000256" key="3">
    <source>
        <dbReference type="ARBA" id="ARBA00022748"/>
    </source>
</evidence>
<sequence>MLETVASLPRKGWQWLTRMKTALVLLFLLSIAAIPGALLPQRSLNESKVLDYIKANGKTAEIFDRIGLFDVFSSPWFAAIYILLFVSLVGCILPRSWDHYKALRSTPPRAPKVLSRMPSYAVGDVEASPEVVKERLRKEFKGWQKGEYEPAEDRANQWSMSAEKGYLREFANLIFHLALVGLMIAVAAGRMVYYEGQVIVVAGTQQSQFCNSAVSNFDSFRNGPLFDGTGLNPYCVNVKDFTADYLPNGQATKFSSNIDYATGDTVYQDTRDWPKTQLRVNHPLRLNGDRVYLQGHGYAPTFTITWPNGEKRTETIQFRPDDPVNFLSSGAVRWDPPAGLYKDLLDRRQHQISLQGLFAPSAEFSGKNNALLMSNYPALRDPAVAIDIYRGDTGLDAGRSQNIFSLDPQQLHSGAMQKLDRVNLRQGQSVRLDDGTQISFDGAKEFANLQISHDPSVRWVLASALLMLVGLVGSLRIKRRRFWVRLIPIGDSGGTRVEIAGLSRTDSAGWGAEFNRRAERILGLGEEDLDEDLDSGNMDWNEKFGDGLDEALGERD</sequence>
<keyword evidence="10" id="KW-1185">Reference proteome</keyword>
<evidence type="ECO:0000256" key="4">
    <source>
        <dbReference type="ARBA" id="ARBA00022989"/>
    </source>
</evidence>
<dbReference type="AlphaFoldDB" id="A0A364V5F8"/>
<keyword evidence="4 7" id="KW-1133">Transmembrane helix</keyword>
<dbReference type="InterPro" id="IPR007816">
    <property type="entry name" value="ResB-like_domain"/>
</dbReference>
<feature type="domain" description="ResB-like" evidence="8">
    <location>
        <begin position="19"/>
        <end position="515"/>
    </location>
</feature>
<organism evidence="9 10">
    <name type="scientific">Corynebacterium heidelbergense</name>
    <dbReference type="NCBI Taxonomy" id="2055947"/>
    <lineage>
        <taxon>Bacteria</taxon>
        <taxon>Bacillati</taxon>
        <taxon>Actinomycetota</taxon>
        <taxon>Actinomycetes</taxon>
        <taxon>Mycobacteriales</taxon>
        <taxon>Corynebacteriaceae</taxon>
        <taxon>Corynebacterium</taxon>
    </lineage>
</organism>
<feature type="transmembrane region" description="Helical" evidence="7">
    <location>
        <begin position="459"/>
        <end position="477"/>
    </location>
</feature>
<dbReference type="GO" id="GO:0017004">
    <property type="term" value="P:cytochrome complex assembly"/>
    <property type="evidence" value="ECO:0007669"/>
    <property type="project" value="UniProtKB-KW"/>
</dbReference>
<evidence type="ECO:0000313" key="9">
    <source>
        <dbReference type="EMBL" id="RAV31873.1"/>
    </source>
</evidence>
<dbReference type="Pfam" id="PF05140">
    <property type="entry name" value="ResB"/>
    <property type="match status" value="1"/>
</dbReference>
<evidence type="ECO:0000256" key="2">
    <source>
        <dbReference type="ARBA" id="ARBA00022692"/>
    </source>
</evidence>
<comment type="subcellular location">
    <subcellularLocation>
        <location evidence="1">Membrane</location>
        <topology evidence="1">Multi-pass membrane protein</topology>
    </subcellularLocation>
</comment>
<proteinExistence type="predicted"/>
<dbReference type="GO" id="GO:0016020">
    <property type="term" value="C:membrane"/>
    <property type="evidence" value="ECO:0007669"/>
    <property type="project" value="UniProtKB-SubCell"/>
</dbReference>
<dbReference type="Proteomes" id="UP000251577">
    <property type="component" value="Unassembled WGS sequence"/>
</dbReference>
<evidence type="ECO:0000256" key="1">
    <source>
        <dbReference type="ARBA" id="ARBA00004141"/>
    </source>
</evidence>
<gene>
    <name evidence="9" type="ORF">DLJ54_06080</name>
</gene>
<evidence type="ECO:0000256" key="6">
    <source>
        <dbReference type="SAM" id="MobiDB-lite"/>
    </source>
</evidence>
<dbReference type="EMBL" id="QHCV01000052">
    <property type="protein sequence ID" value="RAV31873.1"/>
    <property type="molecule type" value="Genomic_DNA"/>
</dbReference>
<feature type="transmembrane region" description="Helical" evidence="7">
    <location>
        <begin position="21"/>
        <end position="39"/>
    </location>
</feature>
<reference evidence="9 10" key="1">
    <citation type="journal article" date="2018" name="Syst. Appl. Microbiol.">
        <title>Corynebacterium heidelbergense sp. nov., isolated from the preen glands of Egyptian geese (Alopochen aegyptiacus).</title>
        <authorList>
            <person name="Braun M.S."/>
            <person name="Wang E."/>
            <person name="Zimmermann S."/>
            <person name="Wink M."/>
        </authorList>
    </citation>
    <scope>NUCLEOTIDE SEQUENCE [LARGE SCALE GENOMIC DNA]</scope>
    <source>
        <strain evidence="9 10">647</strain>
    </source>
</reference>
<feature type="compositionally biased region" description="Basic and acidic residues" evidence="6">
    <location>
        <begin position="540"/>
        <end position="556"/>
    </location>
</feature>
<keyword evidence="5 7" id="KW-0472">Membrane</keyword>
<evidence type="ECO:0000256" key="5">
    <source>
        <dbReference type="ARBA" id="ARBA00023136"/>
    </source>
</evidence>
<dbReference type="InterPro" id="IPR023494">
    <property type="entry name" value="Cyt_c_bgen_Ccs1/CcsB/ResB"/>
</dbReference>
<feature type="transmembrane region" description="Helical" evidence="7">
    <location>
        <begin position="170"/>
        <end position="193"/>
    </location>
</feature>